<proteinExistence type="predicted"/>
<dbReference type="Proteomes" id="UP000294850">
    <property type="component" value="Unassembled WGS sequence"/>
</dbReference>
<dbReference type="Gene3D" id="3.40.1710.10">
    <property type="entry name" value="abc type-2 transporter like domain"/>
    <property type="match status" value="1"/>
</dbReference>
<sequence>MKNFLQLLQREIRLFFSNPVMPTLYIGGPVLFGLLFGFIYVDGKLNNLPVVVVDLDNSPASNRFIDILTDIDAVDVQRVYYENTETSQLLMGEEFHGAILIPERFEADLLQGRHPEINTYINNANLIPAGYISRSVYAAAGALNTSLAVEGLKKNKVPGSLAAGQYEAFKVNTFRLFNPASNYSVFVWPSFLGIIMQSVILVVLAISFASEFENHTFANLISLSSGSVFTVMFSKLIPYWILAVLLLGVYAVYFHLFRQTLPDKIGPVFLVFLVFVVTISFQGIIAGLLFKNQLQALQFLIILSMPAYVSSGFSWPFEQDGAAAKLYGGAFPYMSFVNGFRILFIEDGTLADIKDYIQMQFILLLIYGSISGILLKVNIMKIAPPAI</sequence>
<accession>A0A4R5DAW2</accession>
<dbReference type="GO" id="GO:0005886">
    <property type="term" value="C:plasma membrane"/>
    <property type="evidence" value="ECO:0007669"/>
    <property type="project" value="UniProtKB-SubCell"/>
</dbReference>
<reference evidence="8 9" key="1">
    <citation type="submission" date="2019-03" db="EMBL/GenBank/DDBJ databases">
        <title>Dyadobacter AR-3-6 sp. nov., isolated from arctic soil.</title>
        <authorList>
            <person name="Chaudhary D.K."/>
        </authorList>
    </citation>
    <scope>NUCLEOTIDE SEQUENCE [LARGE SCALE GENOMIC DNA]</scope>
    <source>
        <strain evidence="8 9">AR-3-6</strain>
    </source>
</reference>
<evidence type="ECO:0000313" key="9">
    <source>
        <dbReference type="Proteomes" id="UP000294850"/>
    </source>
</evidence>
<keyword evidence="2" id="KW-1003">Cell membrane</keyword>
<organism evidence="8 9">
    <name type="scientific">Dyadobacter psychrotolerans</name>
    <dbReference type="NCBI Taxonomy" id="2541721"/>
    <lineage>
        <taxon>Bacteria</taxon>
        <taxon>Pseudomonadati</taxon>
        <taxon>Bacteroidota</taxon>
        <taxon>Cytophagia</taxon>
        <taxon>Cytophagales</taxon>
        <taxon>Spirosomataceae</taxon>
        <taxon>Dyadobacter</taxon>
    </lineage>
</organism>
<dbReference type="Pfam" id="PF12698">
    <property type="entry name" value="ABC2_membrane_3"/>
    <property type="match status" value="1"/>
</dbReference>
<feature type="transmembrane region" description="Helical" evidence="6">
    <location>
        <begin position="239"/>
        <end position="256"/>
    </location>
</feature>
<feature type="transmembrane region" description="Helical" evidence="6">
    <location>
        <begin position="296"/>
        <end position="314"/>
    </location>
</feature>
<feature type="transmembrane region" description="Helical" evidence="6">
    <location>
        <begin position="326"/>
        <end position="344"/>
    </location>
</feature>
<keyword evidence="9" id="KW-1185">Reference proteome</keyword>
<feature type="transmembrane region" description="Helical" evidence="6">
    <location>
        <begin position="186"/>
        <end position="209"/>
    </location>
</feature>
<keyword evidence="3 6" id="KW-0812">Transmembrane</keyword>
<feature type="transmembrane region" description="Helical" evidence="6">
    <location>
        <begin position="268"/>
        <end position="290"/>
    </location>
</feature>
<evidence type="ECO:0000256" key="5">
    <source>
        <dbReference type="ARBA" id="ARBA00023136"/>
    </source>
</evidence>
<dbReference type="InterPro" id="IPR013525">
    <property type="entry name" value="ABC2_TM"/>
</dbReference>
<keyword evidence="5 6" id="KW-0472">Membrane</keyword>
<dbReference type="GO" id="GO:0140359">
    <property type="term" value="F:ABC-type transporter activity"/>
    <property type="evidence" value="ECO:0007669"/>
    <property type="project" value="InterPro"/>
</dbReference>
<dbReference type="EMBL" id="SMFL01000014">
    <property type="protein sequence ID" value="TDE10759.1"/>
    <property type="molecule type" value="Genomic_DNA"/>
</dbReference>
<dbReference type="InterPro" id="IPR051449">
    <property type="entry name" value="ABC-2_transporter_component"/>
</dbReference>
<evidence type="ECO:0000256" key="6">
    <source>
        <dbReference type="SAM" id="Phobius"/>
    </source>
</evidence>
<dbReference type="RefSeq" id="WP_131961464.1">
    <property type="nucleotide sequence ID" value="NZ_SMFL01000014.1"/>
</dbReference>
<gene>
    <name evidence="8" type="ORF">E0F88_27175</name>
</gene>
<dbReference type="AlphaFoldDB" id="A0A4R5DAW2"/>
<feature type="transmembrane region" description="Helical" evidence="6">
    <location>
        <begin position="356"/>
        <end position="375"/>
    </location>
</feature>
<dbReference type="PANTHER" id="PTHR30294">
    <property type="entry name" value="MEMBRANE COMPONENT OF ABC TRANSPORTER YHHJ-RELATED"/>
    <property type="match status" value="1"/>
</dbReference>
<dbReference type="PANTHER" id="PTHR30294:SF46">
    <property type="entry name" value="ABC TRANSPORTER PERMEASE"/>
    <property type="match status" value="1"/>
</dbReference>
<evidence type="ECO:0000259" key="7">
    <source>
        <dbReference type="Pfam" id="PF12698"/>
    </source>
</evidence>
<evidence type="ECO:0000256" key="4">
    <source>
        <dbReference type="ARBA" id="ARBA00022989"/>
    </source>
</evidence>
<evidence type="ECO:0000313" key="8">
    <source>
        <dbReference type="EMBL" id="TDE10759.1"/>
    </source>
</evidence>
<keyword evidence="4 6" id="KW-1133">Transmembrane helix</keyword>
<evidence type="ECO:0000256" key="1">
    <source>
        <dbReference type="ARBA" id="ARBA00004651"/>
    </source>
</evidence>
<evidence type="ECO:0000256" key="2">
    <source>
        <dbReference type="ARBA" id="ARBA00022475"/>
    </source>
</evidence>
<feature type="transmembrane region" description="Helical" evidence="6">
    <location>
        <begin position="20"/>
        <end position="41"/>
    </location>
</feature>
<evidence type="ECO:0000256" key="3">
    <source>
        <dbReference type="ARBA" id="ARBA00022692"/>
    </source>
</evidence>
<name>A0A4R5DAW2_9BACT</name>
<comment type="subcellular location">
    <subcellularLocation>
        <location evidence="1">Cell membrane</location>
        <topology evidence="1">Multi-pass membrane protein</topology>
    </subcellularLocation>
</comment>
<protein>
    <submittedName>
        <fullName evidence="8">ABC transporter permease</fullName>
    </submittedName>
</protein>
<feature type="domain" description="ABC-2 type transporter transmembrane" evidence="7">
    <location>
        <begin position="25"/>
        <end position="374"/>
    </location>
</feature>
<comment type="caution">
    <text evidence="8">The sequence shown here is derived from an EMBL/GenBank/DDBJ whole genome shotgun (WGS) entry which is preliminary data.</text>
</comment>
<dbReference type="OrthoDB" id="9811522at2"/>